<dbReference type="HAMAP" id="MF_00107">
    <property type="entry name" value="IspF"/>
    <property type="match status" value="1"/>
</dbReference>
<keyword evidence="12 14" id="KW-0456">Lyase</keyword>
<evidence type="ECO:0000256" key="1">
    <source>
        <dbReference type="ARBA" id="ARBA00000200"/>
    </source>
</evidence>
<dbReference type="HAMAP" id="MF_01520">
    <property type="entry name" value="IspDF"/>
    <property type="match status" value="1"/>
</dbReference>
<accession>A0A397Q623</accession>
<feature type="region of interest" description="2-C-methyl-D-erythritol 2,4-cyclodiphosphate synthase" evidence="14">
    <location>
        <begin position="234"/>
        <end position="396"/>
    </location>
</feature>
<feature type="binding site" evidence="14">
    <location>
        <position position="374"/>
    </location>
    <ligand>
        <name>4-CDP-2-C-methyl-D-erythritol 2-phosphate</name>
        <dbReference type="ChEBI" id="CHEBI:57919"/>
    </ligand>
</feature>
<comment type="cofactor">
    <cofactor evidence="3 14">
        <name>a divalent metal cation</name>
        <dbReference type="ChEBI" id="CHEBI:60240"/>
    </cofactor>
</comment>
<dbReference type="HAMAP" id="MF_00108">
    <property type="entry name" value="IspD"/>
    <property type="match status" value="1"/>
</dbReference>
<dbReference type="FunFam" id="3.90.550.10:FF:000003">
    <property type="entry name" value="2-C-methyl-D-erythritol 4-phosphate cytidylyltransferase"/>
    <property type="match status" value="1"/>
</dbReference>
<proteinExistence type="inferred from homology"/>
<dbReference type="InterPro" id="IPR026596">
    <property type="entry name" value="IspD/F"/>
</dbReference>
<dbReference type="CDD" id="cd02516">
    <property type="entry name" value="CDP-ME_synthetase"/>
    <property type="match status" value="1"/>
</dbReference>
<evidence type="ECO:0000313" key="16">
    <source>
        <dbReference type="EMBL" id="RIA56498.1"/>
    </source>
</evidence>
<keyword evidence="11 14" id="KW-0414">Isoprene biosynthesis</keyword>
<evidence type="ECO:0000256" key="13">
    <source>
        <dbReference type="ARBA" id="ARBA00023268"/>
    </source>
</evidence>
<feature type="binding site" evidence="14">
    <location>
        <begin position="364"/>
        <end position="367"/>
    </location>
    <ligand>
        <name>4-CDP-2-C-methyl-D-erythritol 2-phosphate</name>
        <dbReference type="ChEBI" id="CHEBI:57919"/>
    </ligand>
</feature>
<evidence type="ECO:0000256" key="11">
    <source>
        <dbReference type="ARBA" id="ARBA00023229"/>
    </source>
</evidence>
<dbReference type="Gene3D" id="3.30.1330.50">
    <property type="entry name" value="2-C-methyl-D-erythritol 2,4-cyclodiphosphate synthase"/>
    <property type="match status" value="1"/>
</dbReference>
<protein>
    <recommendedName>
        <fullName evidence="14">Bifunctional enzyme IspD/IspF</fullName>
    </recommendedName>
    <domain>
        <recommendedName>
            <fullName evidence="14">2-C-methyl-D-erythritol 4-phosphate cytidylyltransferase</fullName>
            <ecNumber evidence="14">2.7.7.60</ecNumber>
        </recommendedName>
        <alternativeName>
            <fullName evidence="14">4-diphosphocytidyl-2C-methyl-D-erythritol synthase</fullName>
        </alternativeName>
        <alternativeName>
            <fullName evidence="14">MEP cytidylyltransferase</fullName>
            <shortName evidence="14">MCT</shortName>
        </alternativeName>
    </domain>
    <domain>
        <recommendedName>
            <fullName evidence="14">2-C-methyl-D-erythritol 2,4-cyclodiphosphate synthase</fullName>
            <shortName evidence="14">MECDP-synthase</shortName>
            <shortName evidence="14">MECPP-synthase</shortName>
            <shortName evidence="14">MECPS</shortName>
            <ecNumber evidence="14">4.6.1.12</ecNumber>
        </recommendedName>
    </domain>
</protein>
<feature type="site" description="Transition state stabilizer" evidence="14">
    <location>
        <position position="15"/>
    </location>
</feature>
<feature type="binding site" evidence="14">
    <location>
        <position position="240"/>
    </location>
    <ligand>
        <name>a divalent metal cation</name>
        <dbReference type="ChEBI" id="CHEBI:60240"/>
    </ligand>
</feature>
<dbReference type="SUPFAM" id="SSF53448">
    <property type="entry name" value="Nucleotide-diphospho-sugar transferases"/>
    <property type="match status" value="1"/>
</dbReference>
<dbReference type="InterPro" id="IPR003526">
    <property type="entry name" value="MECDP_synthase"/>
</dbReference>
<evidence type="ECO:0000256" key="6">
    <source>
        <dbReference type="ARBA" id="ARBA00008480"/>
    </source>
</evidence>
<keyword evidence="9 14" id="KW-0548">Nucleotidyltransferase</keyword>
<evidence type="ECO:0000256" key="3">
    <source>
        <dbReference type="ARBA" id="ARBA00001968"/>
    </source>
</evidence>
<feature type="binding site" evidence="14">
    <location>
        <begin position="288"/>
        <end position="290"/>
    </location>
    <ligand>
        <name>4-CDP-2-C-methyl-D-erythritol 2-phosphate</name>
        <dbReference type="ChEBI" id="CHEBI:57919"/>
    </ligand>
</feature>
<dbReference type="InterPro" id="IPR020555">
    <property type="entry name" value="MECDP_synthase_CS"/>
</dbReference>
<dbReference type="InterPro" id="IPR029044">
    <property type="entry name" value="Nucleotide-diphossugar_trans"/>
</dbReference>
<comment type="pathway">
    <text evidence="4 14">Isoprenoid biosynthesis; isopentenyl diphosphate biosynthesis via DXP pathway; isopentenyl diphosphate from 1-deoxy-D-xylulose 5-phosphate: step 4/6.</text>
</comment>
<evidence type="ECO:0000256" key="14">
    <source>
        <dbReference type="HAMAP-Rule" id="MF_01520"/>
    </source>
</evidence>
<keyword evidence="13 14" id="KW-0511">Multifunctional enzyme</keyword>
<dbReference type="UniPathway" id="UPA00056">
    <property type="reaction ID" value="UER00093"/>
</dbReference>
<comment type="similarity">
    <text evidence="14">In the C-terminal section; belongs to the IspF family.</text>
</comment>
<comment type="caution">
    <text evidence="14">Lacks conserved residue(s) required for the propagation of feature annotation.</text>
</comment>
<organism evidence="16 17">
    <name type="scientific">Dichotomicrobium thermohalophilum</name>
    <dbReference type="NCBI Taxonomy" id="933063"/>
    <lineage>
        <taxon>Bacteria</taxon>
        <taxon>Pseudomonadati</taxon>
        <taxon>Pseudomonadota</taxon>
        <taxon>Alphaproteobacteria</taxon>
        <taxon>Hyphomicrobiales</taxon>
        <taxon>Hyphomicrobiaceae</taxon>
        <taxon>Dichotomicrobium</taxon>
    </lineage>
</organism>
<dbReference type="InterPro" id="IPR034683">
    <property type="entry name" value="IspD/TarI"/>
</dbReference>
<evidence type="ECO:0000256" key="4">
    <source>
        <dbReference type="ARBA" id="ARBA00004709"/>
    </source>
</evidence>
<dbReference type="PROSITE" id="PS01350">
    <property type="entry name" value="ISPF"/>
    <property type="match status" value="1"/>
</dbReference>
<dbReference type="PANTHER" id="PTHR43181">
    <property type="entry name" value="2-C-METHYL-D-ERYTHRITOL 2,4-CYCLODIPHOSPHATE SYNTHASE, CHLOROPLASTIC"/>
    <property type="match status" value="1"/>
</dbReference>
<comment type="catalytic activity">
    <reaction evidence="2 14">
        <text>2-C-methyl-D-erythritol 4-phosphate + CTP + H(+) = 4-CDP-2-C-methyl-D-erythritol + diphosphate</text>
        <dbReference type="Rhea" id="RHEA:13429"/>
        <dbReference type="ChEBI" id="CHEBI:15378"/>
        <dbReference type="ChEBI" id="CHEBI:33019"/>
        <dbReference type="ChEBI" id="CHEBI:37563"/>
        <dbReference type="ChEBI" id="CHEBI:57823"/>
        <dbReference type="ChEBI" id="CHEBI:58262"/>
        <dbReference type="EC" id="2.7.7.60"/>
    </reaction>
</comment>
<gene>
    <name evidence="14" type="primary">ispDF</name>
    <name evidence="16" type="ORF">BXY53_1604</name>
</gene>
<dbReference type="GO" id="GO:0016114">
    <property type="term" value="P:terpenoid biosynthetic process"/>
    <property type="evidence" value="ECO:0007669"/>
    <property type="project" value="InterPro"/>
</dbReference>
<feature type="site" description="Transition state stabilizer" evidence="14">
    <location>
        <position position="365"/>
    </location>
</feature>
<dbReference type="Pfam" id="PF02542">
    <property type="entry name" value="YgbB"/>
    <property type="match status" value="1"/>
</dbReference>
<sequence length="396" mass="41772">MTIAALIVAAGRGTRAATPGAPPKQYARLAGQMVLTRTLALFCAHPLVDRVLAVIAEEHRGWYEQAASGLPDRGKLLPPVAGGTERQSSVLNGLNALEDAAPEIVLVHDAARPLTPANVISRVIEGVETHGASIAAVPVADTLKRGQNELIEGTIDRTGLWRAQTPQGFAYKAIRNAHEAAAQRQVTFTDDASIAEWAGMRVALAMGSERNLKITSREDMALAESLIAQGAETRVGTGFDVHAFGPGDTVWLCGVPIPHERGLVGHSDADVGLHALTDAILGALAAGDIGAHFPPSDPQWRAAASHIFLERAADEVERRGGRIVNADVTLICEAPKIGPHRQAMRSAIAEILRVPVRRISVKATTSEKLGFTGRREGIAAMATASVAVPFSGDETC</sequence>
<dbReference type="GO" id="GO:0046872">
    <property type="term" value="F:metal ion binding"/>
    <property type="evidence" value="ECO:0007669"/>
    <property type="project" value="UniProtKB-KW"/>
</dbReference>
<feature type="site" description="Positions MEP for the nucleophilic attack" evidence="14">
    <location>
        <position position="157"/>
    </location>
</feature>
<evidence type="ECO:0000259" key="15">
    <source>
        <dbReference type="Pfam" id="PF02542"/>
    </source>
</evidence>
<dbReference type="EC" id="2.7.7.60" evidence="14"/>
<dbReference type="RefSeq" id="WP_119061284.1">
    <property type="nucleotide sequence ID" value="NZ_QXDF01000001.1"/>
</dbReference>
<comment type="catalytic activity">
    <reaction evidence="1 14">
        <text>4-CDP-2-C-methyl-D-erythritol 2-phosphate = 2-C-methyl-D-erythritol 2,4-cyclic diphosphate + CMP</text>
        <dbReference type="Rhea" id="RHEA:23864"/>
        <dbReference type="ChEBI" id="CHEBI:57919"/>
        <dbReference type="ChEBI" id="CHEBI:58483"/>
        <dbReference type="ChEBI" id="CHEBI:60377"/>
        <dbReference type="EC" id="4.6.1.12"/>
    </reaction>
</comment>
<dbReference type="SUPFAM" id="SSF69765">
    <property type="entry name" value="IpsF-like"/>
    <property type="match status" value="1"/>
</dbReference>
<keyword evidence="8 14" id="KW-0808">Transferase</keyword>
<dbReference type="GO" id="GO:0050518">
    <property type="term" value="F:2-C-methyl-D-erythritol 4-phosphate cytidylyltransferase activity"/>
    <property type="evidence" value="ECO:0007669"/>
    <property type="project" value="UniProtKB-UniRule"/>
</dbReference>
<feature type="region of interest" description="2-C-methyl-D-erythritol 4-phosphate cytidylyltransferase" evidence="14">
    <location>
        <begin position="1"/>
        <end position="233"/>
    </location>
</feature>
<dbReference type="Gene3D" id="3.90.550.10">
    <property type="entry name" value="Spore Coat Polysaccharide Biosynthesis Protein SpsA, Chain A"/>
    <property type="match status" value="1"/>
</dbReference>
<reference evidence="16 17" key="1">
    <citation type="submission" date="2018-08" db="EMBL/GenBank/DDBJ databases">
        <title>Genomic Encyclopedia of Archaeal and Bacterial Type Strains, Phase II (KMG-II): from individual species to whole genera.</title>
        <authorList>
            <person name="Goeker M."/>
        </authorList>
    </citation>
    <scope>NUCLEOTIDE SEQUENCE [LARGE SCALE GENOMIC DNA]</scope>
    <source>
        <strain evidence="16 17">DSM 5002</strain>
    </source>
</reference>
<dbReference type="InterPro" id="IPR001228">
    <property type="entry name" value="IspD"/>
</dbReference>
<dbReference type="PROSITE" id="PS01295">
    <property type="entry name" value="ISPD"/>
    <property type="match status" value="1"/>
</dbReference>
<comment type="similarity">
    <text evidence="7">Belongs to the IspD/TarI cytidylyltransferase family. IspD subfamily.</text>
</comment>
<dbReference type="NCBIfam" id="TIGR00453">
    <property type="entry name" value="ispD"/>
    <property type="match status" value="1"/>
</dbReference>
<evidence type="ECO:0000313" key="17">
    <source>
        <dbReference type="Proteomes" id="UP000266273"/>
    </source>
</evidence>
<evidence type="ECO:0000256" key="9">
    <source>
        <dbReference type="ARBA" id="ARBA00022695"/>
    </source>
</evidence>
<feature type="binding site" evidence="14">
    <location>
        <position position="274"/>
    </location>
    <ligand>
        <name>a divalent metal cation</name>
        <dbReference type="ChEBI" id="CHEBI:60240"/>
    </ligand>
</feature>
<comment type="similarity">
    <text evidence="6">Belongs to the IspF family.</text>
</comment>
<feature type="binding site" evidence="14">
    <location>
        <position position="242"/>
    </location>
    <ligand>
        <name>a divalent metal cation</name>
        <dbReference type="ChEBI" id="CHEBI:60240"/>
    </ligand>
</feature>
<evidence type="ECO:0000256" key="5">
    <source>
        <dbReference type="ARBA" id="ARBA00004787"/>
    </source>
</evidence>
<comment type="caution">
    <text evidence="16">The sequence shown here is derived from an EMBL/GenBank/DDBJ whole genome shotgun (WGS) entry which is preliminary data.</text>
</comment>
<dbReference type="InterPro" id="IPR018294">
    <property type="entry name" value="ISPD_synthase_CS"/>
</dbReference>
<feature type="site" description="Transition state stabilizer" evidence="14">
    <location>
        <position position="24"/>
    </location>
</feature>
<dbReference type="OrthoDB" id="9804336at2"/>
<dbReference type="Pfam" id="PF01128">
    <property type="entry name" value="IspD"/>
    <property type="match status" value="1"/>
</dbReference>
<dbReference type="EMBL" id="QXDF01000001">
    <property type="protein sequence ID" value="RIA56498.1"/>
    <property type="molecule type" value="Genomic_DNA"/>
</dbReference>
<feature type="domain" description="2-C-methyl-D-erythritol 2,4-cyclodiphosphate synthase" evidence="15">
    <location>
        <begin position="234"/>
        <end position="386"/>
    </location>
</feature>
<evidence type="ECO:0000256" key="7">
    <source>
        <dbReference type="ARBA" id="ARBA00009789"/>
    </source>
</evidence>
<feature type="binding site" evidence="14">
    <location>
        <begin position="240"/>
        <end position="242"/>
    </location>
    <ligand>
        <name>4-CDP-2-C-methyl-D-erythritol 2-phosphate</name>
        <dbReference type="ChEBI" id="CHEBI:57919"/>
    </ligand>
</feature>
<dbReference type="CDD" id="cd00554">
    <property type="entry name" value="MECDP_synthase"/>
    <property type="match status" value="1"/>
</dbReference>
<feature type="site" description="Positions MEP for the nucleophilic attack" evidence="14">
    <location>
        <position position="213"/>
    </location>
</feature>
<dbReference type="PANTHER" id="PTHR43181:SF1">
    <property type="entry name" value="2-C-METHYL-D-ERYTHRITOL 2,4-CYCLODIPHOSPHATE SYNTHASE, CHLOROPLASTIC"/>
    <property type="match status" value="1"/>
</dbReference>
<evidence type="ECO:0000256" key="12">
    <source>
        <dbReference type="ARBA" id="ARBA00023239"/>
    </source>
</evidence>
<evidence type="ECO:0000256" key="2">
    <source>
        <dbReference type="ARBA" id="ARBA00001282"/>
    </source>
</evidence>
<dbReference type="GO" id="GO:0008685">
    <property type="term" value="F:2-C-methyl-D-erythritol 2,4-cyclodiphosphate synthase activity"/>
    <property type="evidence" value="ECO:0007669"/>
    <property type="project" value="UniProtKB-UniRule"/>
</dbReference>
<dbReference type="InterPro" id="IPR036571">
    <property type="entry name" value="MECDP_synthase_sf"/>
</dbReference>
<name>A0A397Q623_9HYPH</name>
<comment type="pathway">
    <text evidence="5 14">Isoprenoid biosynthesis; isopentenyl diphosphate biosynthesis via DXP pathway; isopentenyl diphosphate from 1-deoxy-D-xylulose 5-phosphate: step 2/6.</text>
</comment>
<dbReference type="Proteomes" id="UP000266273">
    <property type="component" value="Unassembled WGS sequence"/>
</dbReference>
<evidence type="ECO:0000256" key="10">
    <source>
        <dbReference type="ARBA" id="ARBA00022723"/>
    </source>
</evidence>
<comment type="similarity">
    <text evidence="14">In the N-terminal section; belongs to the IspD/TarI cytidylyltransferase family. IspD subfamily.</text>
</comment>
<feature type="site" description="Transition state stabilizer" evidence="14">
    <location>
        <position position="266"/>
    </location>
</feature>
<comment type="function">
    <text evidence="14">Bifunctional enzyme that catalyzes the formation of 4-diphosphocytidyl-2-C-methyl-D-erythritol from CTP and 2-C-methyl-D-erythritol 4-phosphate (MEP) (IspD), and catalyzes the conversion of 4-diphosphocytidyl-2-C-methyl-D-erythritol 2-phosphate (CDP-ME2P) to 2-C-methyl-D-erythritol 2,4-cyclodiphosphate (ME-CPP) with a corresponding release of cytidine 5-monophosphate (CMP) (IspF).</text>
</comment>
<keyword evidence="17" id="KW-1185">Reference proteome</keyword>
<keyword evidence="10 14" id="KW-0479">Metal-binding</keyword>
<dbReference type="GO" id="GO:0019288">
    <property type="term" value="P:isopentenyl diphosphate biosynthetic process, methylerythritol 4-phosphate pathway"/>
    <property type="evidence" value="ECO:0007669"/>
    <property type="project" value="UniProtKB-UniRule"/>
</dbReference>
<dbReference type="AlphaFoldDB" id="A0A397Q623"/>
<feature type="binding site" evidence="14">
    <location>
        <begin position="266"/>
        <end position="267"/>
    </location>
    <ligand>
        <name>4-CDP-2-C-methyl-D-erythritol 2-phosphate</name>
        <dbReference type="ChEBI" id="CHEBI:57919"/>
    </ligand>
</feature>
<feature type="binding site" evidence="14">
    <location>
        <position position="371"/>
    </location>
    <ligand>
        <name>4-CDP-2-C-methyl-D-erythritol 2-phosphate</name>
        <dbReference type="ChEBI" id="CHEBI:57919"/>
    </ligand>
</feature>
<evidence type="ECO:0000256" key="8">
    <source>
        <dbReference type="ARBA" id="ARBA00022679"/>
    </source>
</evidence>
<dbReference type="NCBIfam" id="TIGR00151">
    <property type="entry name" value="ispF"/>
    <property type="match status" value="1"/>
</dbReference>
<dbReference type="NCBIfam" id="NF006899">
    <property type="entry name" value="PRK09382.1"/>
    <property type="match status" value="1"/>
</dbReference>
<dbReference type="EC" id="4.6.1.12" evidence="14"/>